<dbReference type="Proteomes" id="UP000471501">
    <property type="component" value="Unassembled WGS sequence"/>
</dbReference>
<dbReference type="InterPro" id="IPR006667">
    <property type="entry name" value="SLC41_membr_dom"/>
</dbReference>
<feature type="transmembrane region" description="Helical" evidence="9">
    <location>
        <begin position="384"/>
        <end position="412"/>
    </location>
</feature>
<keyword evidence="9" id="KW-0479">Metal-binding</keyword>
<comment type="similarity">
    <text evidence="2 9">Belongs to the SLC41A transporter family.</text>
</comment>
<evidence type="ECO:0000256" key="1">
    <source>
        <dbReference type="ARBA" id="ARBA00004141"/>
    </source>
</evidence>
<keyword evidence="3 9" id="KW-0813">Transport</keyword>
<name>A0A6I4NGK9_9FLAO</name>
<evidence type="ECO:0000256" key="4">
    <source>
        <dbReference type="ARBA" id="ARBA00022692"/>
    </source>
</evidence>
<keyword evidence="4 9" id="KW-0812">Transmembrane</keyword>
<keyword evidence="8" id="KW-0129">CBS domain</keyword>
<dbReference type="Pfam" id="PF03448">
    <property type="entry name" value="MgtE_N"/>
    <property type="match status" value="1"/>
</dbReference>
<comment type="subunit">
    <text evidence="9">Homodimer.</text>
</comment>
<dbReference type="InterPro" id="IPR006669">
    <property type="entry name" value="MgtE_transporter"/>
</dbReference>
<comment type="caution">
    <text evidence="11">The sequence shown here is derived from an EMBL/GenBank/DDBJ whole genome shotgun (WGS) entry which is preliminary data.</text>
</comment>
<dbReference type="PANTHER" id="PTHR43773:SF1">
    <property type="entry name" value="MAGNESIUM TRANSPORTER MGTE"/>
    <property type="match status" value="1"/>
</dbReference>
<evidence type="ECO:0000256" key="2">
    <source>
        <dbReference type="ARBA" id="ARBA00009749"/>
    </source>
</evidence>
<dbReference type="Pfam" id="PF00571">
    <property type="entry name" value="CBS"/>
    <property type="match status" value="2"/>
</dbReference>
<keyword evidence="6 9" id="KW-1133">Transmembrane helix</keyword>
<feature type="transmembrane region" description="Helical" evidence="9">
    <location>
        <begin position="315"/>
        <end position="339"/>
    </location>
</feature>
<dbReference type="PROSITE" id="PS51371">
    <property type="entry name" value="CBS"/>
    <property type="match status" value="2"/>
</dbReference>
<protein>
    <recommendedName>
        <fullName evidence="9">Magnesium transporter MgtE</fullName>
    </recommendedName>
</protein>
<dbReference type="GO" id="GO:0046872">
    <property type="term" value="F:metal ion binding"/>
    <property type="evidence" value="ECO:0007669"/>
    <property type="project" value="UniProtKB-KW"/>
</dbReference>
<evidence type="ECO:0000313" key="12">
    <source>
        <dbReference type="Proteomes" id="UP000471501"/>
    </source>
</evidence>
<keyword evidence="5 9" id="KW-0460">Magnesium</keyword>
<dbReference type="RefSeq" id="WP_160373578.1">
    <property type="nucleotide sequence ID" value="NZ_WSTB01000002.1"/>
</dbReference>
<evidence type="ECO:0000256" key="5">
    <source>
        <dbReference type="ARBA" id="ARBA00022842"/>
    </source>
</evidence>
<evidence type="ECO:0000256" key="7">
    <source>
        <dbReference type="ARBA" id="ARBA00023136"/>
    </source>
</evidence>
<dbReference type="Pfam" id="PF01769">
    <property type="entry name" value="MgtE"/>
    <property type="match status" value="1"/>
</dbReference>
<dbReference type="CDD" id="cd04606">
    <property type="entry name" value="CBS_pair_Mg_transporter"/>
    <property type="match status" value="1"/>
</dbReference>
<dbReference type="SUPFAM" id="SSF158791">
    <property type="entry name" value="MgtE N-terminal domain-like"/>
    <property type="match status" value="1"/>
</dbReference>
<feature type="transmembrane region" description="Helical" evidence="9">
    <location>
        <begin position="359"/>
        <end position="377"/>
    </location>
</feature>
<evidence type="ECO:0000256" key="3">
    <source>
        <dbReference type="ARBA" id="ARBA00022448"/>
    </source>
</evidence>
<gene>
    <name evidence="11" type="primary">mgtE</name>
    <name evidence="11" type="ORF">GON26_04745</name>
</gene>
<dbReference type="PANTHER" id="PTHR43773">
    <property type="entry name" value="MAGNESIUM TRANSPORTER MGTE"/>
    <property type="match status" value="1"/>
</dbReference>
<dbReference type="GO" id="GO:0005886">
    <property type="term" value="C:plasma membrane"/>
    <property type="evidence" value="ECO:0007669"/>
    <property type="project" value="UniProtKB-SubCell"/>
</dbReference>
<dbReference type="InterPro" id="IPR046342">
    <property type="entry name" value="CBS_dom_sf"/>
</dbReference>
<feature type="domain" description="CBS" evidence="10">
    <location>
        <begin position="204"/>
        <end position="260"/>
    </location>
</feature>
<sequence length="449" mass="50141">MEFKVSKDLIRELEEHIVKKNDKELEVLLNDLHHADIAEILDELDFDEATYIFKVLDSDKTAEILLELEDDLRENILSRLSPKEIAEELDELETNDAADIIAELSQEIKAEVISELIDVEHAKDIVDLLRYDENSAGGLMGKELVKVNENWNVLTCVKEMRIQAENVSRVHSIYVVDDENRLQGRLSLKDLLTTSTKTQISDIYIRKLNFVNVDTEDVEVARIMQKYDLEAIPVVDELGRLVGRITIDDIVDVIKDEADKDYQMAAGITQDVESNDSVLELTKARLPWLLIGMVIEIIASFVLKGNEGLFQKYSTLFIFVPLLSATAGNIGVQASAIVVQGLANGTLKEFSRAYFTKEITVSMISGSIISLLLLGFHSVMYGQYLVGIAISISMIVVILFAATLGTLVPLFLHKNKIDPAIATGPFITTTNDVFGIMLYFGVARIILGF</sequence>
<dbReference type="InterPro" id="IPR000644">
    <property type="entry name" value="CBS_dom"/>
</dbReference>
<comment type="subcellular location">
    <subcellularLocation>
        <location evidence="9">Cell membrane</location>
        <topology evidence="9">Multi-pass membrane protein</topology>
    </subcellularLocation>
    <subcellularLocation>
        <location evidence="1">Membrane</location>
        <topology evidence="1">Multi-pass membrane protein</topology>
    </subcellularLocation>
</comment>
<dbReference type="SMART" id="SM00116">
    <property type="entry name" value="CBS"/>
    <property type="match status" value="2"/>
</dbReference>
<evidence type="ECO:0000313" key="11">
    <source>
        <dbReference type="EMBL" id="MWB93656.1"/>
    </source>
</evidence>
<feature type="transmembrane region" description="Helical" evidence="9">
    <location>
        <begin position="424"/>
        <end position="447"/>
    </location>
</feature>
<keyword evidence="7 9" id="KW-0472">Membrane</keyword>
<dbReference type="GO" id="GO:0015095">
    <property type="term" value="F:magnesium ion transmembrane transporter activity"/>
    <property type="evidence" value="ECO:0007669"/>
    <property type="project" value="UniProtKB-UniRule"/>
</dbReference>
<dbReference type="NCBIfam" id="TIGR00400">
    <property type="entry name" value="mgtE"/>
    <property type="match status" value="1"/>
</dbReference>
<dbReference type="AlphaFoldDB" id="A0A6I4NGK9"/>
<dbReference type="Gene3D" id="3.10.580.10">
    <property type="entry name" value="CBS-domain"/>
    <property type="match status" value="1"/>
</dbReference>
<keyword evidence="9" id="KW-1003">Cell membrane</keyword>
<evidence type="ECO:0000256" key="8">
    <source>
        <dbReference type="PROSITE-ProRule" id="PRU00703"/>
    </source>
</evidence>
<dbReference type="Gene3D" id="1.25.60.10">
    <property type="entry name" value="MgtE N-terminal domain-like"/>
    <property type="match status" value="1"/>
</dbReference>
<comment type="function">
    <text evidence="9">Acts as a magnesium transporter.</text>
</comment>
<dbReference type="InterPro" id="IPR038076">
    <property type="entry name" value="MgtE_N_sf"/>
</dbReference>
<feature type="domain" description="CBS" evidence="10">
    <location>
        <begin position="140"/>
        <end position="203"/>
    </location>
</feature>
<organism evidence="11 12">
    <name type="scientific">Flavobacterium hydrocarbonoxydans</name>
    <dbReference type="NCBI Taxonomy" id="2683249"/>
    <lineage>
        <taxon>Bacteria</taxon>
        <taxon>Pseudomonadati</taxon>
        <taxon>Bacteroidota</taxon>
        <taxon>Flavobacteriia</taxon>
        <taxon>Flavobacteriales</taxon>
        <taxon>Flavobacteriaceae</taxon>
        <taxon>Flavobacterium</taxon>
    </lineage>
</organism>
<accession>A0A6I4NGK9</accession>
<dbReference type="EMBL" id="WSTB01000002">
    <property type="protein sequence ID" value="MWB93656.1"/>
    <property type="molecule type" value="Genomic_DNA"/>
</dbReference>
<evidence type="ECO:0000259" key="10">
    <source>
        <dbReference type="PROSITE" id="PS51371"/>
    </source>
</evidence>
<dbReference type="InterPro" id="IPR036739">
    <property type="entry name" value="SLC41_membr_dom_sf"/>
</dbReference>
<keyword evidence="12" id="KW-1185">Reference proteome</keyword>
<dbReference type="SUPFAM" id="SSF161093">
    <property type="entry name" value="MgtE membrane domain-like"/>
    <property type="match status" value="1"/>
</dbReference>
<evidence type="ECO:0000256" key="6">
    <source>
        <dbReference type="ARBA" id="ARBA00022989"/>
    </source>
</evidence>
<dbReference type="SUPFAM" id="SSF54631">
    <property type="entry name" value="CBS-domain pair"/>
    <property type="match status" value="1"/>
</dbReference>
<proteinExistence type="inferred from homology"/>
<evidence type="ECO:0000256" key="9">
    <source>
        <dbReference type="RuleBase" id="RU362011"/>
    </source>
</evidence>
<dbReference type="Gene3D" id="1.10.357.20">
    <property type="entry name" value="SLC41 divalent cation transporters, integral membrane domain"/>
    <property type="match status" value="1"/>
</dbReference>
<reference evidence="11 12" key="1">
    <citation type="submission" date="2019-12" db="EMBL/GenBank/DDBJ databases">
        <authorList>
            <person name="Kim Y.S."/>
        </authorList>
    </citation>
    <scope>NUCLEOTIDE SEQUENCE [LARGE SCALE GENOMIC DNA]</scope>
    <source>
        <strain evidence="11 12">GA093</strain>
    </source>
</reference>
<dbReference type="InterPro" id="IPR006668">
    <property type="entry name" value="Mg_transptr_MgtE_intracell_dom"/>
</dbReference>
<dbReference type="SMART" id="SM00924">
    <property type="entry name" value="MgtE_N"/>
    <property type="match status" value="1"/>
</dbReference>
<feature type="transmembrane region" description="Helical" evidence="9">
    <location>
        <begin position="286"/>
        <end position="303"/>
    </location>
</feature>